<dbReference type="Proteomes" id="UP000494206">
    <property type="component" value="Unassembled WGS sequence"/>
</dbReference>
<evidence type="ECO:0000313" key="2">
    <source>
        <dbReference type="Proteomes" id="UP000494206"/>
    </source>
</evidence>
<protein>
    <recommendedName>
        <fullName evidence="3">F-box domain-containing protein</fullName>
    </recommendedName>
</protein>
<comment type="caution">
    <text evidence="1">The sequence shown here is derived from an EMBL/GenBank/DDBJ whole genome shotgun (WGS) entry which is preliminary data.</text>
</comment>
<gene>
    <name evidence="1" type="ORF">CBOVIS_LOCUS7644</name>
</gene>
<sequence>MHRLPIEVIERIFEFLPQKSKLSFFLTLKNFPISLFLREIECSNLADLLSSLAIENRFRHVRRLRIVKKLEMSRIIQDLGTIREKMPNLRTLEFRDIQFREITCSNIAKRKVGHDIDNLIWRSFYKEIGKLPRLKKLSFNGSTINVENLKLIFEQNSPKIVELDLRNTKTCLSETDLKYLRENTSIRIIHIDSMNRNSTENFKWKTHGKILTLAASHCAN</sequence>
<reference evidence="1 2" key="1">
    <citation type="submission" date="2020-04" db="EMBL/GenBank/DDBJ databases">
        <authorList>
            <person name="Laetsch R D."/>
            <person name="Stevens L."/>
            <person name="Kumar S."/>
            <person name="Blaxter L. M."/>
        </authorList>
    </citation>
    <scope>NUCLEOTIDE SEQUENCE [LARGE SCALE GENOMIC DNA]</scope>
</reference>
<dbReference type="Gene3D" id="3.80.10.10">
    <property type="entry name" value="Ribonuclease Inhibitor"/>
    <property type="match status" value="1"/>
</dbReference>
<dbReference type="InterPro" id="IPR032675">
    <property type="entry name" value="LRR_dom_sf"/>
</dbReference>
<dbReference type="AlphaFoldDB" id="A0A8S1EZ22"/>
<keyword evidence="2" id="KW-1185">Reference proteome</keyword>
<dbReference type="EMBL" id="CADEPM010000004">
    <property type="protein sequence ID" value="CAB3405447.1"/>
    <property type="molecule type" value="Genomic_DNA"/>
</dbReference>
<organism evidence="1 2">
    <name type="scientific">Caenorhabditis bovis</name>
    <dbReference type="NCBI Taxonomy" id="2654633"/>
    <lineage>
        <taxon>Eukaryota</taxon>
        <taxon>Metazoa</taxon>
        <taxon>Ecdysozoa</taxon>
        <taxon>Nematoda</taxon>
        <taxon>Chromadorea</taxon>
        <taxon>Rhabditida</taxon>
        <taxon>Rhabditina</taxon>
        <taxon>Rhabditomorpha</taxon>
        <taxon>Rhabditoidea</taxon>
        <taxon>Rhabditidae</taxon>
        <taxon>Peloderinae</taxon>
        <taxon>Caenorhabditis</taxon>
    </lineage>
</organism>
<accession>A0A8S1EZ22</accession>
<dbReference type="SUPFAM" id="SSF52047">
    <property type="entry name" value="RNI-like"/>
    <property type="match status" value="1"/>
</dbReference>
<evidence type="ECO:0000313" key="1">
    <source>
        <dbReference type="EMBL" id="CAB3405447.1"/>
    </source>
</evidence>
<evidence type="ECO:0008006" key="3">
    <source>
        <dbReference type="Google" id="ProtNLM"/>
    </source>
</evidence>
<proteinExistence type="predicted"/>
<name>A0A8S1EZ22_9PELO</name>